<feature type="domain" description="Cyclin-dependent kinase inhibitor" evidence="7">
    <location>
        <begin position="165"/>
        <end position="204"/>
    </location>
</feature>
<keyword evidence="4" id="KW-0131">Cell cycle</keyword>
<dbReference type="Gene3D" id="4.10.365.10">
    <property type="entry name" value="p27"/>
    <property type="match status" value="1"/>
</dbReference>
<accession>A0A8K0GS40</accession>
<evidence type="ECO:0000256" key="6">
    <source>
        <dbReference type="SAM" id="MobiDB-lite"/>
    </source>
</evidence>
<feature type="compositionally biased region" description="Low complexity" evidence="6">
    <location>
        <begin position="136"/>
        <end position="150"/>
    </location>
</feature>
<feature type="compositionally biased region" description="Basic and acidic residues" evidence="6">
    <location>
        <begin position="96"/>
        <end position="107"/>
    </location>
</feature>
<evidence type="ECO:0000313" key="9">
    <source>
        <dbReference type="Proteomes" id="UP000796880"/>
    </source>
</evidence>
<comment type="caution">
    <text evidence="8">The sequence shown here is derived from an EMBL/GenBank/DDBJ whole genome shotgun (WGS) entry which is preliminary data.</text>
</comment>
<dbReference type="GO" id="GO:0004861">
    <property type="term" value="F:cyclin-dependent protein serine/threonine kinase inhibitor activity"/>
    <property type="evidence" value="ECO:0007669"/>
    <property type="project" value="UniProtKB-UniRule"/>
</dbReference>
<protein>
    <recommendedName>
        <fullName evidence="5">Cyclin-dependent kinase inhibitor</fullName>
    </recommendedName>
</protein>
<dbReference type="GO" id="GO:0051726">
    <property type="term" value="P:regulation of cell cycle"/>
    <property type="evidence" value="ECO:0007669"/>
    <property type="project" value="InterPro"/>
</dbReference>
<dbReference type="OrthoDB" id="9940972at2759"/>
<evidence type="ECO:0000256" key="3">
    <source>
        <dbReference type="ARBA" id="ARBA00023013"/>
    </source>
</evidence>
<dbReference type="PANTHER" id="PTHR46776">
    <property type="entry name" value="CYCLIN-DEPENDENT KINASE INHIBITOR 4-RELATED"/>
    <property type="match status" value="1"/>
</dbReference>
<evidence type="ECO:0000256" key="1">
    <source>
        <dbReference type="ARBA" id="ARBA00004642"/>
    </source>
</evidence>
<evidence type="ECO:0000256" key="4">
    <source>
        <dbReference type="ARBA" id="ARBA00023306"/>
    </source>
</evidence>
<name>A0A8K0GS40_9ROSA</name>
<feature type="region of interest" description="Disordered" evidence="6">
    <location>
        <begin position="1"/>
        <end position="57"/>
    </location>
</feature>
<comment type="subcellular location">
    <subcellularLocation>
        <location evidence="1">Nucleus</location>
        <location evidence="1">Nucleoplasm</location>
    </subcellularLocation>
</comment>
<dbReference type="Proteomes" id="UP000796880">
    <property type="component" value="Unassembled WGS sequence"/>
</dbReference>
<feature type="compositionally biased region" description="Polar residues" evidence="6">
    <location>
        <begin position="40"/>
        <end position="55"/>
    </location>
</feature>
<evidence type="ECO:0000256" key="2">
    <source>
        <dbReference type="ARBA" id="ARBA00010274"/>
    </source>
</evidence>
<evidence type="ECO:0000313" key="8">
    <source>
        <dbReference type="EMBL" id="KAF3435386.1"/>
    </source>
</evidence>
<dbReference type="AlphaFoldDB" id="A0A8K0GS40"/>
<keyword evidence="3 5" id="KW-0649">Protein kinase inhibitor</keyword>
<proteinExistence type="inferred from homology"/>
<evidence type="ECO:0000256" key="5">
    <source>
        <dbReference type="PIRNR" id="PIRNR017811"/>
    </source>
</evidence>
<dbReference type="EMBL" id="VOIH02000010">
    <property type="protein sequence ID" value="KAF3435386.1"/>
    <property type="molecule type" value="Genomic_DNA"/>
</dbReference>
<sequence length="208" mass="22904">MRRSLSGREREMADSERIGETAGTKEASSPVMSKRRRTVCSRNSQLPPGSLNSPTGLKCTPASDYNSCLCSSSDHFDDDRCCCRSSARNDDDDVDVNEKESLQRVDLEAPNSKTAGANSIEGIKFSEPKPSDEPCPKAAGEPAPADEPAPVNDGDKELGEGISLSEELEEFLANAERSEERQFTEKYNFDFVNDVPLEGRYEWFPLTP</sequence>
<feature type="region of interest" description="Disordered" evidence="6">
    <location>
        <begin position="85"/>
        <end position="164"/>
    </location>
</feature>
<feature type="compositionally biased region" description="Basic and acidic residues" evidence="6">
    <location>
        <begin position="1"/>
        <end position="19"/>
    </location>
</feature>
<dbReference type="GO" id="GO:0005654">
    <property type="term" value="C:nucleoplasm"/>
    <property type="evidence" value="ECO:0007669"/>
    <property type="project" value="UniProtKB-SubCell"/>
</dbReference>
<dbReference type="InterPro" id="IPR044275">
    <property type="entry name" value="KRP"/>
</dbReference>
<dbReference type="InterPro" id="IPR044898">
    <property type="entry name" value="CDI_dom_sf"/>
</dbReference>
<dbReference type="PIRSF" id="PIRSF017811">
    <property type="entry name" value="CDK_inhib_pln"/>
    <property type="match status" value="1"/>
</dbReference>
<comment type="similarity">
    <text evidence="2 5">Belongs to the CDI family. ICK/KRP subfamily.</text>
</comment>
<reference evidence="8" key="1">
    <citation type="submission" date="2020-03" db="EMBL/GenBank/DDBJ databases">
        <title>A high-quality chromosome-level genome assembly of a woody plant with both climbing and erect habits, Rhamnella rubrinervis.</title>
        <authorList>
            <person name="Lu Z."/>
            <person name="Yang Y."/>
            <person name="Zhu X."/>
            <person name="Sun Y."/>
        </authorList>
    </citation>
    <scope>NUCLEOTIDE SEQUENCE</scope>
    <source>
        <strain evidence="8">BYM</strain>
        <tissue evidence="8">Leaf</tissue>
    </source>
</reference>
<dbReference type="Pfam" id="PF02234">
    <property type="entry name" value="CDI"/>
    <property type="match status" value="1"/>
</dbReference>
<evidence type="ECO:0000259" key="7">
    <source>
        <dbReference type="Pfam" id="PF02234"/>
    </source>
</evidence>
<gene>
    <name evidence="8" type="ORF">FNV43_RR22475</name>
</gene>
<organism evidence="8 9">
    <name type="scientific">Rhamnella rubrinervis</name>
    <dbReference type="NCBI Taxonomy" id="2594499"/>
    <lineage>
        <taxon>Eukaryota</taxon>
        <taxon>Viridiplantae</taxon>
        <taxon>Streptophyta</taxon>
        <taxon>Embryophyta</taxon>
        <taxon>Tracheophyta</taxon>
        <taxon>Spermatophyta</taxon>
        <taxon>Magnoliopsida</taxon>
        <taxon>eudicotyledons</taxon>
        <taxon>Gunneridae</taxon>
        <taxon>Pentapetalae</taxon>
        <taxon>rosids</taxon>
        <taxon>fabids</taxon>
        <taxon>Rosales</taxon>
        <taxon>Rhamnaceae</taxon>
        <taxon>rhamnoid group</taxon>
        <taxon>Rhamneae</taxon>
        <taxon>Rhamnella</taxon>
    </lineage>
</organism>
<dbReference type="InterPro" id="IPR003175">
    <property type="entry name" value="CDI_dom"/>
</dbReference>
<keyword evidence="9" id="KW-1185">Reference proteome</keyword>
<feature type="compositionally biased region" description="Basic and acidic residues" evidence="6">
    <location>
        <begin position="124"/>
        <end position="135"/>
    </location>
</feature>